<organism evidence="1 2">
    <name type="scientific">Portunus trituberculatus</name>
    <name type="common">Swimming crab</name>
    <name type="synonym">Neptunus trituberculatus</name>
    <dbReference type="NCBI Taxonomy" id="210409"/>
    <lineage>
        <taxon>Eukaryota</taxon>
        <taxon>Metazoa</taxon>
        <taxon>Ecdysozoa</taxon>
        <taxon>Arthropoda</taxon>
        <taxon>Crustacea</taxon>
        <taxon>Multicrustacea</taxon>
        <taxon>Malacostraca</taxon>
        <taxon>Eumalacostraca</taxon>
        <taxon>Eucarida</taxon>
        <taxon>Decapoda</taxon>
        <taxon>Pleocyemata</taxon>
        <taxon>Brachyura</taxon>
        <taxon>Eubrachyura</taxon>
        <taxon>Portunoidea</taxon>
        <taxon>Portunidae</taxon>
        <taxon>Portuninae</taxon>
        <taxon>Portunus</taxon>
    </lineage>
</organism>
<proteinExistence type="predicted"/>
<evidence type="ECO:0000313" key="1">
    <source>
        <dbReference type="EMBL" id="MPC69675.1"/>
    </source>
</evidence>
<accession>A0A5B7HJF3</accession>
<comment type="caution">
    <text evidence="1">The sequence shown here is derived from an EMBL/GenBank/DDBJ whole genome shotgun (WGS) entry which is preliminary data.</text>
</comment>
<evidence type="ECO:0000313" key="2">
    <source>
        <dbReference type="Proteomes" id="UP000324222"/>
    </source>
</evidence>
<name>A0A5B7HJF3_PORTR</name>
<dbReference type="Proteomes" id="UP000324222">
    <property type="component" value="Unassembled WGS sequence"/>
</dbReference>
<gene>
    <name evidence="1" type="ORF">E2C01_063905</name>
</gene>
<keyword evidence="2" id="KW-1185">Reference proteome</keyword>
<reference evidence="1 2" key="1">
    <citation type="submission" date="2019-05" db="EMBL/GenBank/DDBJ databases">
        <title>Another draft genome of Portunus trituberculatus and its Hox gene families provides insights of decapod evolution.</title>
        <authorList>
            <person name="Jeong J.-H."/>
            <person name="Song I."/>
            <person name="Kim S."/>
            <person name="Choi T."/>
            <person name="Kim D."/>
            <person name="Ryu S."/>
            <person name="Kim W."/>
        </authorList>
    </citation>
    <scope>NUCLEOTIDE SEQUENCE [LARGE SCALE GENOMIC DNA]</scope>
    <source>
        <tissue evidence="1">Muscle</tissue>
    </source>
</reference>
<dbReference type="EMBL" id="VSRR010029813">
    <property type="protein sequence ID" value="MPC69675.1"/>
    <property type="molecule type" value="Genomic_DNA"/>
</dbReference>
<protein>
    <submittedName>
        <fullName evidence="1">Uncharacterized protein</fullName>
    </submittedName>
</protein>
<dbReference type="AlphaFoldDB" id="A0A5B7HJF3"/>
<sequence length="108" mass="11106">MVRPGAAVELAVAACGAGVAAGLLDPGGDGDLCPRWSCGPEVWPCIIREPKVRVSRPCAFMAWVSLTGERLWLLGEDMVAVAVVMVVMGSSALWSGGIGRPSVSLSPA</sequence>